<feature type="signal peptide" evidence="1">
    <location>
        <begin position="1"/>
        <end position="20"/>
    </location>
</feature>
<dbReference type="Proteomes" id="UP000242869">
    <property type="component" value="Unassembled WGS sequence"/>
</dbReference>
<keyword evidence="1" id="KW-0732">Signal</keyword>
<dbReference type="AlphaFoldDB" id="A0A1I4ZI41"/>
<protein>
    <submittedName>
        <fullName evidence="3">CNP1-like family protein</fullName>
    </submittedName>
</protein>
<dbReference type="STRING" id="83765.SAMN05660284_01646"/>
<feature type="domain" description="CNP1-like uncharacterised" evidence="2">
    <location>
        <begin position="43"/>
        <end position="170"/>
    </location>
</feature>
<dbReference type="InterPro" id="IPR014861">
    <property type="entry name" value="CNP1-like_dom"/>
</dbReference>
<accession>A0A1I4ZI41</accession>
<reference evidence="4" key="1">
    <citation type="submission" date="2016-10" db="EMBL/GenBank/DDBJ databases">
        <authorList>
            <person name="Varghese N."/>
            <person name="Submissions S."/>
        </authorList>
    </citation>
    <scope>NUCLEOTIDE SEQUENCE [LARGE SCALE GENOMIC DNA]</scope>
    <source>
        <strain evidence="4">DSM 6150</strain>
    </source>
</reference>
<gene>
    <name evidence="3" type="ORF">SAMN05660284_01646</name>
</gene>
<keyword evidence="4" id="KW-1185">Reference proteome</keyword>
<organism evidence="3 4">
    <name type="scientific">Formivibrio citricus</name>
    <dbReference type="NCBI Taxonomy" id="83765"/>
    <lineage>
        <taxon>Bacteria</taxon>
        <taxon>Pseudomonadati</taxon>
        <taxon>Pseudomonadota</taxon>
        <taxon>Betaproteobacteria</taxon>
        <taxon>Neisseriales</taxon>
        <taxon>Chitinibacteraceae</taxon>
        <taxon>Formivibrio</taxon>
    </lineage>
</organism>
<dbReference type="EMBL" id="FOVE01000010">
    <property type="protein sequence ID" value="SFN49932.1"/>
    <property type="molecule type" value="Genomic_DNA"/>
</dbReference>
<feature type="chain" id="PRO_5017190406" evidence="1">
    <location>
        <begin position="21"/>
        <end position="180"/>
    </location>
</feature>
<proteinExistence type="predicted"/>
<evidence type="ECO:0000313" key="4">
    <source>
        <dbReference type="Proteomes" id="UP000242869"/>
    </source>
</evidence>
<dbReference type="PROSITE" id="PS51257">
    <property type="entry name" value="PROKAR_LIPOPROTEIN"/>
    <property type="match status" value="1"/>
</dbReference>
<evidence type="ECO:0000256" key="1">
    <source>
        <dbReference type="SAM" id="SignalP"/>
    </source>
</evidence>
<dbReference type="Pfam" id="PF08750">
    <property type="entry name" value="CNP1"/>
    <property type="match status" value="1"/>
</dbReference>
<dbReference type="OrthoDB" id="7066954at2"/>
<sequence>MLPRRLVCLTLFLATGLACAANKEESDVSSWIKRDKENAPPPPEQEFTLPDLAKLKEWRAYKIGKNMGENRVEIAADSVTVGKDDILRYAVAIVTKSGVRNVFFEGLDCYSGRYRNYAWGTAEQTWKNTEGVRWKVADLGVRNAWQGELIKDFCSFNGGSYPAKTIVDVLRGGELPQKFK</sequence>
<evidence type="ECO:0000313" key="3">
    <source>
        <dbReference type="EMBL" id="SFN49932.1"/>
    </source>
</evidence>
<name>A0A1I4ZI41_9NEIS</name>
<dbReference type="RefSeq" id="WP_091194307.1">
    <property type="nucleotide sequence ID" value="NZ_FOVE01000010.1"/>
</dbReference>
<evidence type="ECO:0000259" key="2">
    <source>
        <dbReference type="Pfam" id="PF08750"/>
    </source>
</evidence>